<dbReference type="GO" id="GO:0035529">
    <property type="term" value="F:NADH pyrophosphatase activity"/>
    <property type="evidence" value="ECO:0007669"/>
    <property type="project" value="TreeGrafter"/>
</dbReference>
<dbReference type="Pfam" id="PF09297">
    <property type="entry name" value="Zn_ribbon_NUD"/>
    <property type="match status" value="1"/>
</dbReference>
<dbReference type="CDD" id="cd03429">
    <property type="entry name" value="NUDIX_NADH_pyrophosphatase_Nudt13"/>
    <property type="match status" value="1"/>
</dbReference>
<evidence type="ECO:0000256" key="7">
    <source>
        <dbReference type="ARBA" id="ARBA00022842"/>
    </source>
</evidence>
<dbReference type="GO" id="GO:0006742">
    <property type="term" value="P:NADP+ catabolic process"/>
    <property type="evidence" value="ECO:0007669"/>
    <property type="project" value="TreeGrafter"/>
</dbReference>
<evidence type="ECO:0000256" key="10">
    <source>
        <dbReference type="SAM" id="MobiDB-lite"/>
    </source>
</evidence>
<evidence type="ECO:0000259" key="11">
    <source>
        <dbReference type="PROSITE" id="PS51462"/>
    </source>
</evidence>
<keyword evidence="7" id="KW-0460">Magnesium</keyword>
<dbReference type="GO" id="GO:0005829">
    <property type="term" value="C:cytosol"/>
    <property type="evidence" value="ECO:0007669"/>
    <property type="project" value="TreeGrafter"/>
</dbReference>
<accession>A0A9W6BU90</accession>
<dbReference type="PANTHER" id="PTHR42904:SF6">
    <property type="entry name" value="NAD-CAPPED RNA HYDROLASE NUDT12"/>
    <property type="match status" value="1"/>
</dbReference>
<dbReference type="EC" id="3.6.1.22" evidence="4"/>
<sequence length="525" mass="55707">MQSELCRIDSPEPPGAHSTVSPQSNGVHPRTVSGRFFMADVQPLLPTPSPQLLLPPQHFSGNPLDRTYDRRLKFDGTSKSDEVSLVVVAGREVCVRESSSSLRTSDSTLGGAGTGTAATTSAGGASMAPAADLQALLLNATDPELDLNSESICLTWVYGDAAYQLPLYLLGQDRTERWTFALDVSDCRAGFMEFLRDTCSLGGGVCLSDLRAALPQLSRDAAAIAGQATALSQWHQSHKFCPRCGAPTAPVEAGLRRQCTATPAHKLYPRTDPVVIMLVESPDGRRALLGRNKKFTPGMYTCLSGFVDQCESVEEAVRREVFEESRVLVAHVAVVGSQPWPIGRYGGCELMLGCMAKARSYEVLVNMDEMEDVQWYDKEELRAAVQMYDIMGPVPEGDSVAEPPMSVAQLQEHSLERLGFFIPPPLAIAHHLIRTWALHEGPWFPPATAAGGTGVGAGFGGPGGAQAHVTPHGYAATVPPSLPLSLAAVDGSLAVPSGVQGLGLGQGGGLAGGLQDPQAFARGRL</sequence>
<evidence type="ECO:0000256" key="5">
    <source>
        <dbReference type="ARBA" id="ARBA00022723"/>
    </source>
</evidence>
<dbReference type="GO" id="GO:0019677">
    <property type="term" value="P:NAD+ catabolic process"/>
    <property type="evidence" value="ECO:0007669"/>
    <property type="project" value="TreeGrafter"/>
</dbReference>
<keyword evidence="5" id="KW-0479">Metal-binding</keyword>
<dbReference type="AlphaFoldDB" id="A0A9W6BU90"/>
<comment type="catalytic activity">
    <reaction evidence="9">
        <text>a 5'-end NAD(+)-phospho-ribonucleoside in mRNA + H2O = a 5'-end phospho-adenosine-phospho-ribonucleoside in mRNA + beta-nicotinamide D-ribonucleotide + 2 H(+)</text>
        <dbReference type="Rhea" id="RHEA:60876"/>
        <dbReference type="Rhea" id="RHEA-COMP:15698"/>
        <dbReference type="Rhea" id="RHEA-COMP:15719"/>
        <dbReference type="ChEBI" id="CHEBI:14649"/>
        <dbReference type="ChEBI" id="CHEBI:15377"/>
        <dbReference type="ChEBI" id="CHEBI:15378"/>
        <dbReference type="ChEBI" id="CHEBI:144029"/>
        <dbReference type="ChEBI" id="CHEBI:144051"/>
    </reaction>
    <physiologicalReaction direction="left-to-right" evidence="9">
        <dbReference type="Rhea" id="RHEA:60877"/>
    </physiologicalReaction>
</comment>
<evidence type="ECO:0000256" key="9">
    <source>
        <dbReference type="ARBA" id="ARBA00023679"/>
    </source>
</evidence>
<dbReference type="Gene3D" id="3.90.79.10">
    <property type="entry name" value="Nucleoside Triphosphate Pyrophosphohydrolase"/>
    <property type="match status" value="1"/>
</dbReference>
<comment type="cofactor">
    <cofactor evidence="2">
        <name>Zn(2+)</name>
        <dbReference type="ChEBI" id="CHEBI:29105"/>
    </cofactor>
</comment>
<dbReference type="FunFam" id="3.90.79.10:FF:000179">
    <property type="entry name" value="Predicted protein"/>
    <property type="match status" value="1"/>
</dbReference>
<comment type="similarity">
    <text evidence="3">Belongs to the Nudix hydrolase family. NudC subfamily.</text>
</comment>
<comment type="cofactor">
    <cofactor evidence="1">
        <name>Mg(2+)</name>
        <dbReference type="ChEBI" id="CHEBI:18420"/>
    </cofactor>
</comment>
<keyword evidence="6" id="KW-0378">Hydrolase</keyword>
<feature type="compositionally biased region" description="Basic and acidic residues" evidence="10">
    <location>
        <begin position="1"/>
        <end position="10"/>
    </location>
</feature>
<dbReference type="InterPro" id="IPR015797">
    <property type="entry name" value="NUDIX_hydrolase-like_dom_sf"/>
</dbReference>
<feature type="region of interest" description="Disordered" evidence="10">
    <location>
        <begin position="1"/>
        <end position="31"/>
    </location>
</feature>
<dbReference type="PANTHER" id="PTHR42904">
    <property type="entry name" value="NUDIX HYDROLASE, NUDC SUBFAMILY"/>
    <property type="match status" value="1"/>
</dbReference>
<dbReference type="Gene3D" id="3.90.79.20">
    <property type="match status" value="1"/>
</dbReference>
<dbReference type="InterPro" id="IPR020084">
    <property type="entry name" value="NUDIX_hydrolase_CS"/>
</dbReference>
<dbReference type="InterPro" id="IPR049734">
    <property type="entry name" value="NudC-like_C"/>
</dbReference>
<organism evidence="12 13">
    <name type="scientific">Pleodorina starrii</name>
    <dbReference type="NCBI Taxonomy" id="330485"/>
    <lineage>
        <taxon>Eukaryota</taxon>
        <taxon>Viridiplantae</taxon>
        <taxon>Chlorophyta</taxon>
        <taxon>core chlorophytes</taxon>
        <taxon>Chlorophyceae</taxon>
        <taxon>CS clade</taxon>
        <taxon>Chlamydomonadales</taxon>
        <taxon>Volvocaceae</taxon>
        <taxon>Pleodorina</taxon>
    </lineage>
</organism>
<dbReference type="EMBL" id="BRXU01000023">
    <property type="protein sequence ID" value="GLC58556.1"/>
    <property type="molecule type" value="Genomic_DNA"/>
</dbReference>
<feature type="domain" description="Nudix hydrolase" evidence="11">
    <location>
        <begin position="269"/>
        <end position="398"/>
    </location>
</feature>
<evidence type="ECO:0000256" key="2">
    <source>
        <dbReference type="ARBA" id="ARBA00001947"/>
    </source>
</evidence>
<proteinExistence type="inferred from homology"/>
<keyword evidence="8" id="KW-0520">NAD</keyword>
<dbReference type="InterPro" id="IPR050241">
    <property type="entry name" value="NAD-cap_RNA_hydrolase_NudC"/>
</dbReference>
<dbReference type="Pfam" id="PF00293">
    <property type="entry name" value="NUDIX"/>
    <property type="match status" value="1"/>
</dbReference>
<keyword evidence="13" id="KW-1185">Reference proteome</keyword>
<dbReference type="OrthoDB" id="10249612at2759"/>
<evidence type="ECO:0000256" key="6">
    <source>
        <dbReference type="ARBA" id="ARBA00022801"/>
    </source>
</evidence>
<name>A0A9W6BU90_9CHLO</name>
<gene>
    <name evidence="12" type="primary">PLEST005269</name>
    <name evidence="12" type="ORF">PLESTB_001374200</name>
</gene>
<dbReference type="NCBIfam" id="NF001299">
    <property type="entry name" value="PRK00241.1"/>
    <property type="match status" value="1"/>
</dbReference>
<dbReference type="InterPro" id="IPR015376">
    <property type="entry name" value="Znr_NADH_PPase"/>
</dbReference>
<dbReference type="GO" id="GO:0046872">
    <property type="term" value="F:metal ion binding"/>
    <property type="evidence" value="ECO:0007669"/>
    <property type="project" value="UniProtKB-KW"/>
</dbReference>
<evidence type="ECO:0000256" key="8">
    <source>
        <dbReference type="ARBA" id="ARBA00023027"/>
    </source>
</evidence>
<evidence type="ECO:0000256" key="1">
    <source>
        <dbReference type="ARBA" id="ARBA00001946"/>
    </source>
</evidence>
<dbReference type="SUPFAM" id="SSF55811">
    <property type="entry name" value="Nudix"/>
    <property type="match status" value="1"/>
</dbReference>
<evidence type="ECO:0000256" key="4">
    <source>
        <dbReference type="ARBA" id="ARBA00012381"/>
    </source>
</evidence>
<dbReference type="GO" id="GO:0005777">
    <property type="term" value="C:peroxisome"/>
    <property type="evidence" value="ECO:0007669"/>
    <property type="project" value="TreeGrafter"/>
</dbReference>
<comment type="caution">
    <text evidence="12">The sequence shown here is derived from an EMBL/GenBank/DDBJ whole genome shotgun (WGS) entry which is preliminary data.</text>
</comment>
<dbReference type="Proteomes" id="UP001165080">
    <property type="component" value="Unassembled WGS sequence"/>
</dbReference>
<evidence type="ECO:0000313" key="12">
    <source>
        <dbReference type="EMBL" id="GLC58556.1"/>
    </source>
</evidence>
<reference evidence="12 13" key="1">
    <citation type="journal article" date="2023" name="Commun. Biol.">
        <title>Reorganization of the ancestral sex-determining regions during the evolution of trioecy in Pleodorina starrii.</title>
        <authorList>
            <person name="Takahashi K."/>
            <person name="Suzuki S."/>
            <person name="Kawai-Toyooka H."/>
            <person name="Yamamoto K."/>
            <person name="Hamaji T."/>
            <person name="Ootsuki R."/>
            <person name="Yamaguchi H."/>
            <person name="Kawachi M."/>
            <person name="Higashiyama T."/>
            <person name="Nozaki H."/>
        </authorList>
    </citation>
    <scope>NUCLEOTIDE SEQUENCE [LARGE SCALE GENOMIC DNA]</scope>
    <source>
        <strain evidence="12 13">NIES-4479</strain>
    </source>
</reference>
<dbReference type="PROSITE" id="PS51462">
    <property type="entry name" value="NUDIX"/>
    <property type="match status" value="1"/>
</dbReference>
<dbReference type="PROSITE" id="PS00893">
    <property type="entry name" value="NUDIX_BOX"/>
    <property type="match status" value="1"/>
</dbReference>
<evidence type="ECO:0000313" key="13">
    <source>
        <dbReference type="Proteomes" id="UP001165080"/>
    </source>
</evidence>
<evidence type="ECO:0000256" key="3">
    <source>
        <dbReference type="ARBA" id="ARBA00009595"/>
    </source>
</evidence>
<feature type="region of interest" description="Disordered" evidence="10">
    <location>
        <begin position="99"/>
        <end position="124"/>
    </location>
</feature>
<protein>
    <recommendedName>
        <fullName evidence="4">NAD(+) diphosphatase</fullName>
        <ecNumber evidence="4">3.6.1.22</ecNumber>
    </recommendedName>
</protein>
<dbReference type="InterPro" id="IPR000086">
    <property type="entry name" value="NUDIX_hydrolase_dom"/>
</dbReference>